<name>A0A494TC02_SPHPE</name>
<proteinExistence type="predicted"/>
<dbReference type="SUPFAM" id="SSF55073">
    <property type="entry name" value="Nucleotide cyclase"/>
    <property type="match status" value="1"/>
</dbReference>
<sequence>MLRTFLSVDMVGSTLFKARYNGEGSHGWLETFRTFFTNFPLMFAGQIGFEFLDNEDSTPAFDVWKVMGDEVIFVIEPGTAEELTSVLCALLRTMKLFEQRHFQELPLRLKGTAWIADFNGHNIELDIPELSASESARHVDYIGPDIDLGFRLSKYARPASLTLSFDVVDILLGATNADSIALYLVGREPLKGVMFERPYPIIWMRQADEEFDFLPWEIEQCGMMAAAIAAQPTPRAALQGAITDMRHYLRKMHGIIRPAFRIEGHG</sequence>
<evidence type="ECO:0000313" key="2">
    <source>
        <dbReference type="Proteomes" id="UP000276254"/>
    </source>
</evidence>
<dbReference type="Proteomes" id="UP000276254">
    <property type="component" value="Plasmid unnamed1"/>
</dbReference>
<keyword evidence="2" id="KW-1185">Reference proteome</keyword>
<accession>A0A494TC02</accession>
<keyword evidence="1" id="KW-0614">Plasmid</keyword>
<organism evidence="1 2">
    <name type="scientific">Sphingomonas paeninsulae</name>
    <dbReference type="NCBI Taxonomy" id="2319844"/>
    <lineage>
        <taxon>Bacteria</taxon>
        <taxon>Pseudomonadati</taxon>
        <taxon>Pseudomonadota</taxon>
        <taxon>Alphaproteobacteria</taxon>
        <taxon>Sphingomonadales</taxon>
        <taxon>Sphingomonadaceae</taxon>
        <taxon>Sphingomonas</taxon>
    </lineage>
</organism>
<dbReference type="OrthoDB" id="6086824at2"/>
<evidence type="ECO:0000313" key="1">
    <source>
        <dbReference type="EMBL" id="AYJ84774.1"/>
    </source>
</evidence>
<dbReference type="AlphaFoldDB" id="A0A494TC02"/>
<dbReference type="EMBL" id="CP032828">
    <property type="protein sequence ID" value="AYJ84774.1"/>
    <property type="molecule type" value="Genomic_DNA"/>
</dbReference>
<dbReference type="KEGG" id="spha:D3Y57_01350"/>
<protein>
    <submittedName>
        <fullName evidence="1">Uncharacterized protein</fullName>
    </submittedName>
</protein>
<geneLocation type="plasmid" evidence="1">
    <name>unnamed1</name>
</geneLocation>
<dbReference type="GeneID" id="39491667"/>
<dbReference type="InterPro" id="IPR029787">
    <property type="entry name" value="Nucleotide_cyclase"/>
</dbReference>
<reference evidence="1 2" key="1">
    <citation type="submission" date="2018-09" db="EMBL/GenBank/DDBJ databases">
        <title>Sphingomonas peninsula sp. nov., isolated from fildes peninsula, Antarctic soil.</title>
        <authorList>
            <person name="Yingchao G."/>
        </authorList>
    </citation>
    <scope>NUCLEOTIDE SEQUENCE [LARGE SCALE GENOMIC DNA]</scope>
    <source>
        <strain evidence="1 2">YZ-8</strain>
        <plasmid evidence="1 2">unnamed1</plasmid>
    </source>
</reference>
<dbReference type="RefSeq" id="WP_121150682.1">
    <property type="nucleotide sequence ID" value="NZ_CP032828.1"/>
</dbReference>
<gene>
    <name evidence="1" type="ORF">D3Y57_01350</name>
</gene>